<reference evidence="2" key="1">
    <citation type="journal article" date="2023" name="BMC Genomics">
        <title>Chromosome-level genome assemblies of Cutaneotrichosporon spp. (Trichosporonales, Basidiomycota) reveal imbalanced evolution between nucleotide sequences and chromosome synteny.</title>
        <authorList>
            <person name="Kobayashi Y."/>
            <person name="Kayamori A."/>
            <person name="Aoki K."/>
            <person name="Shiwa Y."/>
            <person name="Matsutani M."/>
            <person name="Fujita N."/>
            <person name="Sugita T."/>
            <person name="Iwasaki W."/>
            <person name="Tanaka N."/>
            <person name="Takashima M."/>
        </authorList>
    </citation>
    <scope>NUCLEOTIDE SEQUENCE</scope>
    <source>
        <strain evidence="2">HIS016</strain>
    </source>
</reference>
<sequence>MTFLTPEAINRAVSHMNKDHADGNLYIVQAFKDRDAAGADMVTLDETAGTWEYTLEDGTTKTAVIAFPNRLQKREDIRIEVVALYKQACADLGVAPAGHGHENH</sequence>
<evidence type="ECO:0000259" key="1">
    <source>
        <dbReference type="Pfam" id="PF10615"/>
    </source>
</evidence>
<gene>
    <name evidence="2" type="ORF">CspeluHIS016_0211710</name>
</gene>
<dbReference type="Proteomes" id="UP001222932">
    <property type="component" value="Unassembled WGS sequence"/>
</dbReference>
<comment type="caution">
    <text evidence="2">The sequence shown here is derived from an EMBL/GenBank/DDBJ whole genome shotgun (WGS) entry which is preliminary data.</text>
</comment>
<evidence type="ECO:0000313" key="2">
    <source>
        <dbReference type="EMBL" id="GMK56115.1"/>
    </source>
</evidence>
<dbReference type="EMBL" id="BTCM01000002">
    <property type="protein sequence ID" value="GMK56115.1"/>
    <property type="molecule type" value="Genomic_DNA"/>
</dbReference>
<accession>A0AAD3TSN0</accession>
<dbReference type="InterPro" id="IPR037119">
    <property type="entry name" value="Haem_oxidase_HugZ-like_sf"/>
</dbReference>
<dbReference type="AlphaFoldDB" id="A0AAD3TSN0"/>
<organism evidence="2 3">
    <name type="scientific">Cutaneotrichosporon spelunceum</name>
    <dbReference type="NCBI Taxonomy" id="1672016"/>
    <lineage>
        <taxon>Eukaryota</taxon>
        <taxon>Fungi</taxon>
        <taxon>Dikarya</taxon>
        <taxon>Basidiomycota</taxon>
        <taxon>Agaricomycotina</taxon>
        <taxon>Tremellomycetes</taxon>
        <taxon>Trichosporonales</taxon>
        <taxon>Trichosporonaceae</taxon>
        <taxon>Cutaneotrichosporon</taxon>
    </lineage>
</organism>
<keyword evidence="3" id="KW-1185">Reference proteome</keyword>
<dbReference type="InterPro" id="IPR019595">
    <property type="entry name" value="DUF2470"/>
</dbReference>
<proteinExistence type="predicted"/>
<dbReference type="Gene3D" id="3.20.180.10">
    <property type="entry name" value="PNP-oxidase-like"/>
    <property type="match status" value="1"/>
</dbReference>
<reference evidence="2" key="2">
    <citation type="submission" date="2023-06" db="EMBL/GenBank/DDBJ databases">
        <authorList>
            <person name="Kobayashi Y."/>
            <person name="Kayamori A."/>
            <person name="Aoki K."/>
            <person name="Shiwa Y."/>
            <person name="Fujita N."/>
            <person name="Sugita T."/>
            <person name="Iwasaki W."/>
            <person name="Tanaka N."/>
            <person name="Takashima M."/>
        </authorList>
    </citation>
    <scope>NUCLEOTIDE SEQUENCE</scope>
    <source>
        <strain evidence="2">HIS016</strain>
    </source>
</reference>
<protein>
    <recommendedName>
        <fullName evidence="1">DUF2470 domain-containing protein</fullName>
    </recommendedName>
</protein>
<evidence type="ECO:0000313" key="3">
    <source>
        <dbReference type="Proteomes" id="UP001222932"/>
    </source>
</evidence>
<dbReference type="Pfam" id="PF10615">
    <property type="entry name" value="DUF2470"/>
    <property type="match status" value="1"/>
</dbReference>
<feature type="domain" description="DUF2470" evidence="1">
    <location>
        <begin position="11"/>
        <end position="84"/>
    </location>
</feature>
<name>A0AAD3TSN0_9TREE</name>